<evidence type="ECO:0000256" key="2">
    <source>
        <dbReference type="ARBA" id="ARBA00023295"/>
    </source>
</evidence>
<dbReference type="SUPFAM" id="SSF51445">
    <property type="entry name" value="(Trans)glycosidases"/>
    <property type="match status" value="1"/>
</dbReference>
<dbReference type="CDD" id="cd11326">
    <property type="entry name" value="AmyAc_Glg_debranch"/>
    <property type="match status" value="1"/>
</dbReference>
<dbReference type="InterPro" id="IPR013780">
    <property type="entry name" value="Glyco_hydro_b"/>
</dbReference>
<evidence type="ECO:0000313" key="5">
    <source>
        <dbReference type="EMBL" id="MBD8514264.1"/>
    </source>
</evidence>
<keyword evidence="2" id="KW-0326">Glycosidase</keyword>
<dbReference type="InterPro" id="IPR013783">
    <property type="entry name" value="Ig-like_fold"/>
</dbReference>
<feature type="compositionally biased region" description="Basic and acidic residues" evidence="3">
    <location>
        <begin position="437"/>
        <end position="453"/>
    </location>
</feature>
<dbReference type="Proteomes" id="UP000649768">
    <property type="component" value="Unassembled WGS sequence"/>
</dbReference>
<evidence type="ECO:0000259" key="4">
    <source>
        <dbReference type="SMART" id="SM00642"/>
    </source>
</evidence>
<dbReference type="InterPro" id="IPR004193">
    <property type="entry name" value="Glyco_hydro_13_N"/>
</dbReference>
<dbReference type="Pfam" id="PF02922">
    <property type="entry name" value="CBM_48"/>
    <property type="match status" value="1"/>
</dbReference>
<dbReference type="Gene3D" id="3.20.20.80">
    <property type="entry name" value="Glycosidases"/>
    <property type="match status" value="1"/>
</dbReference>
<dbReference type="InterPro" id="IPR017853">
    <property type="entry name" value="GH"/>
</dbReference>
<feature type="domain" description="Glycosyl hydrolase family 13 catalytic" evidence="4">
    <location>
        <begin position="139"/>
        <end position="541"/>
    </location>
</feature>
<keyword evidence="2" id="KW-0378">Hydrolase</keyword>
<organism evidence="5 6">
    <name type="scientific">Photobacterium arenosum</name>
    <dbReference type="NCBI Taxonomy" id="2774143"/>
    <lineage>
        <taxon>Bacteria</taxon>
        <taxon>Pseudomonadati</taxon>
        <taxon>Pseudomonadota</taxon>
        <taxon>Gammaproteobacteria</taxon>
        <taxon>Vibrionales</taxon>
        <taxon>Vibrionaceae</taxon>
        <taxon>Photobacterium</taxon>
    </lineage>
</organism>
<dbReference type="EMBL" id="JACYTP010000011">
    <property type="protein sequence ID" value="MBD8514264.1"/>
    <property type="molecule type" value="Genomic_DNA"/>
</dbReference>
<dbReference type="SUPFAM" id="SSF81296">
    <property type="entry name" value="E set domains"/>
    <property type="match status" value="1"/>
</dbReference>
<reference evidence="5 6" key="1">
    <citation type="submission" date="2020-09" db="EMBL/GenBank/DDBJ databases">
        <title>Photobacterium sp. CAU 1568 isolated from sand of Sido Beach.</title>
        <authorList>
            <person name="Kim W."/>
        </authorList>
    </citation>
    <scope>NUCLEOTIDE SEQUENCE [LARGE SCALE GENOMIC DNA]</scope>
    <source>
        <strain evidence="5 6">CAU 1568</strain>
    </source>
</reference>
<dbReference type="SMART" id="SM00642">
    <property type="entry name" value="Aamy"/>
    <property type="match status" value="1"/>
</dbReference>
<dbReference type="Gene3D" id="2.60.40.10">
    <property type="entry name" value="Immunoglobulins"/>
    <property type="match status" value="1"/>
</dbReference>
<sequence length="661" mass="74134">MSFMQHTDIGFGSTLTSEGCHFRLHSPDIITLEVVLFDKEGIPTARHSLERQESNSWHVFIRGIGENTGYAFLVTTATGPSAQWLLDPHAHRVQHQPASHPGYDLVTNPEWIAYTTCHDFDWQGCERPAIAPEKTILCEVHVKGYTKANPDLPANLRGTYSGLCHPATLAHFRQSGITCLQLMPIAAKADETHLSAKSLTNFWGYNPIAWSAPDERFASTDPVRECKTMIRTLHAHGIEVILDVVYNHTAEEGDGGPVFHFKTLDSHSYLKDELGQFKNYTGCGNTLDVSHPPMLQAILQSLRSWVLNYQVDGFRFDLATTLGRRQSHFSSESAFFTAIHNDPVLSSVKLIAEPWDIGPDGYQSGAFPAGWHECNDQFRDNWRSFWLHNAPVSAVAPHLLGSQAQFPAQHWPQKYSINYICYHDGFTLQDSVSFNDRHNHANGENNRDGHPDNRSNNQGTEGLAATAAIQKRRGKQKRNLMTSLLFSLGIPHLLGADLHSHSQHGNNNAYCQDNDTSWVNWALSSEEYNFRSWLQSLIQQRQTVMPVIMKAMTGKTSAPATISWLTPTGTPMDDQNWAMRQPYSCLIQADENNALFYLFNPDDYPVRFCLPSSLHSWTCLVDTAEDQLAARNIHQSDCLVRPVSMVILIPASENTGSRLIS</sequence>
<dbReference type="SUPFAM" id="SSF51011">
    <property type="entry name" value="Glycosyl hydrolase domain"/>
    <property type="match status" value="1"/>
</dbReference>
<dbReference type="PANTHER" id="PTHR43002">
    <property type="entry name" value="GLYCOGEN DEBRANCHING ENZYME"/>
    <property type="match status" value="1"/>
</dbReference>
<proteinExistence type="inferred from homology"/>
<comment type="caution">
    <text evidence="5">The sequence shown here is derived from an EMBL/GenBank/DDBJ whole genome shotgun (WGS) entry which is preliminary data.</text>
</comment>
<evidence type="ECO:0000313" key="6">
    <source>
        <dbReference type="Proteomes" id="UP000649768"/>
    </source>
</evidence>
<gene>
    <name evidence="5" type="ORF">IFO68_16395</name>
</gene>
<dbReference type="InterPro" id="IPR014756">
    <property type="entry name" value="Ig_E-set"/>
</dbReference>
<protein>
    <submittedName>
        <fullName evidence="5">Glycogen debranching enzyme</fullName>
    </submittedName>
</protein>
<dbReference type="InterPro" id="IPR006047">
    <property type="entry name" value="GH13_cat_dom"/>
</dbReference>
<keyword evidence="6" id="KW-1185">Reference proteome</keyword>
<feature type="region of interest" description="Disordered" evidence="3">
    <location>
        <begin position="437"/>
        <end position="459"/>
    </location>
</feature>
<dbReference type="Gene3D" id="2.60.40.1180">
    <property type="entry name" value="Golgi alpha-mannosidase II"/>
    <property type="match status" value="1"/>
</dbReference>
<accession>A0ABR9BPV5</accession>
<evidence type="ECO:0000256" key="3">
    <source>
        <dbReference type="SAM" id="MobiDB-lite"/>
    </source>
</evidence>
<evidence type="ECO:0000256" key="1">
    <source>
        <dbReference type="ARBA" id="ARBA00008061"/>
    </source>
</evidence>
<name>A0ABR9BPV5_9GAMM</name>
<comment type="similarity">
    <text evidence="1">Belongs to the glycosyl hydrolase 13 family.</text>
</comment>